<dbReference type="PANTHER" id="PTHR44591:SF14">
    <property type="entry name" value="PROTEIN PILG"/>
    <property type="match status" value="1"/>
</dbReference>
<protein>
    <recommendedName>
        <fullName evidence="4">Response regulatory domain-containing protein</fullName>
    </recommendedName>
</protein>
<gene>
    <name evidence="5" type="ORF">METZ01_LOCUS277200</name>
</gene>
<feature type="region of interest" description="Disordered" evidence="3">
    <location>
        <begin position="160"/>
        <end position="252"/>
    </location>
</feature>
<evidence type="ECO:0000313" key="5">
    <source>
        <dbReference type="EMBL" id="SVC24346.1"/>
    </source>
</evidence>
<evidence type="ECO:0000256" key="2">
    <source>
        <dbReference type="ARBA" id="ARBA00023012"/>
    </source>
</evidence>
<sequence length="319" mass="34914">MTSRLLVADGSITIQKIVSMAFEIEDVEVEGIGNGQEAFDRISQFNPDIVLADVDMPGLDGFELCAKIKESPETSSIKVLLLASDFEEFDEQRYQNCGADNHISKPFKSDDIVAMVKSLLGTSSGDEGAVMLSGADLIEEEGPIELTEKPLDVDDIELPSKTLSDQNASEPKEEPTLEELLESVEKLSTEGGEFSSSEDEISAEALEQPLSGEDETTGLTDEESLELMKHMEPMELSESPESSEPVELSAEEEVVCLSQEDLVEPMELSEAPEPLENPVGFEPEEELEVLSDTDDDIMDQMIRGVEELRESVQSPDSSE</sequence>
<organism evidence="5">
    <name type="scientific">marine metagenome</name>
    <dbReference type="NCBI Taxonomy" id="408172"/>
    <lineage>
        <taxon>unclassified sequences</taxon>
        <taxon>metagenomes</taxon>
        <taxon>ecological metagenomes</taxon>
    </lineage>
</organism>
<feature type="domain" description="Response regulatory" evidence="4">
    <location>
        <begin position="4"/>
        <end position="120"/>
    </location>
</feature>
<evidence type="ECO:0000256" key="3">
    <source>
        <dbReference type="SAM" id="MobiDB-lite"/>
    </source>
</evidence>
<keyword evidence="2" id="KW-0902">Two-component regulatory system</keyword>
<dbReference type="SMART" id="SM00448">
    <property type="entry name" value="REC"/>
    <property type="match status" value="1"/>
</dbReference>
<dbReference type="PANTHER" id="PTHR44591">
    <property type="entry name" value="STRESS RESPONSE REGULATOR PROTEIN 1"/>
    <property type="match status" value="1"/>
</dbReference>
<feature type="compositionally biased region" description="Acidic residues" evidence="3">
    <location>
        <begin position="212"/>
        <end position="225"/>
    </location>
</feature>
<dbReference type="PROSITE" id="PS50110">
    <property type="entry name" value="RESPONSE_REGULATORY"/>
    <property type="match status" value="1"/>
</dbReference>
<dbReference type="InterPro" id="IPR011006">
    <property type="entry name" value="CheY-like_superfamily"/>
</dbReference>
<keyword evidence="1" id="KW-0597">Phosphoprotein</keyword>
<dbReference type="InterPro" id="IPR001789">
    <property type="entry name" value="Sig_transdc_resp-reg_receiver"/>
</dbReference>
<name>A0A382KJM8_9ZZZZ</name>
<dbReference type="Gene3D" id="3.40.50.2300">
    <property type="match status" value="1"/>
</dbReference>
<feature type="non-terminal residue" evidence="5">
    <location>
        <position position="319"/>
    </location>
</feature>
<dbReference type="EMBL" id="UINC01080938">
    <property type="protein sequence ID" value="SVC24346.1"/>
    <property type="molecule type" value="Genomic_DNA"/>
</dbReference>
<dbReference type="InterPro" id="IPR050595">
    <property type="entry name" value="Bact_response_regulator"/>
</dbReference>
<evidence type="ECO:0000256" key="1">
    <source>
        <dbReference type="ARBA" id="ARBA00022553"/>
    </source>
</evidence>
<feature type="compositionally biased region" description="Low complexity" evidence="3">
    <location>
        <begin position="234"/>
        <end position="248"/>
    </location>
</feature>
<reference evidence="5" key="1">
    <citation type="submission" date="2018-05" db="EMBL/GenBank/DDBJ databases">
        <authorList>
            <person name="Lanie J.A."/>
            <person name="Ng W.-L."/>
            <person name="Kazmierczak K.M."/>
            <person name="Andrzejewski T.M."/>
            <person name="Davidsen T.M."/>
            <person name="Wayne K.J."/>
            <person name="Tettelin H."/>
            <person name="Glass J.I."/>
            <person name="Rusch D."/>
            <person name="Podicherti R."/>
            <person name="Tsui H.-C.T."/>
            <person name="Winkler M.E."/>
        </authorList>
    </citation>
    <scope>NUCLEOTIDE SEQUENCE</scope>
</reference>
<accession>A0A382KJM8</accession>
<dbReference type="SUPFAM" id="SSF52172">
    <property type="entry name" value="CheY-like"/>
    <property type="match status" value="1"/>
</dbReference>
<dbReference type="AlphaFoldDB" id="A0A382KJM8"/>
<dbReference type="GO" id="GO:0000160">
    <property type="term" value="P:phosphorelay signal transduction system"/>
    <property type="evidence" value="ECO:0007669"/>
    <property type="project" value="UniProtKB-KW"/>
</dbReference>
<dbReference type="Pfam" id="PF00072">
    <property type="entry name" value="Response_reg"/>
    <property type="match status" value="1"/>
</dbReference>
<proteinExistence type="predicted"/>
<evidence type="ECO:0000259" key="4">
    <source>
        <dbReference type="PROSITE" id="PS50110"/>
    </source>
</evidence>